<evidence type="ECO:0000313" key="1">
    <source>
        <dbReference type="EMBL" id="KAF1841067.1"/>
    </source>
</evidence>
<organism evidence="1 2">
    <name type="scientific">Cucurbitaria berberidis CBS 394.84</name>
    <dbReference type="NCBI Taxonomy" id="1168544"/>
    <lineage>
        <taxon>Eukaryota</taxon>
        <taxon>Fungi</taxon>
        <taxon>Dikarya</taxon>
        <taxon>Ascomycota</taxon>
        <taxon>Pezizomycotina</taxon>
        <taxon>Dothideomycetes</taxon>
        <taxon>Pleosporomycetidae</taxon>
        <taxon>Pleosporales</taxon>
        <taxon>Pleosporineae</taxon>
        <taxon>Cucurbitariaceae</taxon>
        <taxon>Cucurbitaria</taxon>
    </lineage>
</organism>
<evidence type="ECO:0000313" key="2">
    <source>
        <dbReference type="Proteomes" id="UP000800039"/>
    </source>
</evidence>
<keyword evidence="2" id="KW-1185">Reference proteome</keyword>
<proteinExistence type="predicted"/>
<gene>
    <name evidence="1" type="ORF">K460DRAFT_197881</name>
</gene>
<protein>
    <submittedName>
        <fullName evidence="1">Uncharacterized protein</fullName>
    </submittedName>
</protein>
<dbReference type="EMBL" id="ML976619">
    <property type="protein sequence ID" value="KAF1841067.1"/>
    <property type="molecule type" value="Genomic_DNA"/>
</dbReference>
<name>A0A9P4G8M2_9PLEO</name>
<sequence>MSYNVYLVEGIGAPRNHHSIIIEKNPDGSGYIFQVTGDVQRGMEFGHKNTNVPEESASFASRKQIGTMLITDFDRIQSIVESIEPPAKQFNGPKRINPREPLRRCQEWTADAIQALKNEGVLRT</sequence>
<dbReference type="Pfam" id="PF20174">
    <property type="entry name" value="DUF6540"/>
    <property type="match status" value="1"/>
</dbReference>
<dbReference type="OrthoDB" id="4135672at2759"/>
<comment type="caution">
    <text evidence="1">The sequence shown here is derived from an EMBL/GenBank/DDBJ whole genome shotgun (WGS) entry which is preliminary data.</text>
</comment>
<dbReference type="AlphaFoldDB" id="A0A9P4G8M2"/>
<dbReference type="InterPro" id="IPR046670">
    <property type="entry name" value="DUF6540"/>
</dbReference>
<reference evidence="1" key="1">
    <citation type="submission" date="2020-01" db="EMBL/GenBank/DDBJ databases">
        <authorList>
            <consortium name="DOE Joint Genome Institute"/>
            <person name="Haridas S."/>
            <person name="Albert R."/>
            <person name="Binder M."/>
            <person name="Bloem J."/>
            <person name="Labutti K."/>
            <person name="Salamov A."/>
            <person name="Andreopoulos B."/>
            <person name="Baker S.E."/>
            <person name="Barry K."/>
            <person name="Bills G."/>
            <person name="Bluhm B.H."/>
            <person name="Cannon C."/>
            <person name="Castanera R."/>
            <person name="Culley D.E."/>
            <person name="Daum C."/>
            <person name="Ezra D."/>
            <person name="Gonzalez J.B."/>
            <person name="Henrissat B."/>
            <person name="Kuo A."/>
            <person name="Liang C."/>
            <person name="Lipzen A."/>
            <person name="Lutzoni F."/>
            <person name="Magnuson J."/>
            <person name="Mondo S."/>
            <person name="Nolan M."/>
            <person name="Ohm R."/>
            <person name="Pangilinan J."/>
            <person name="Park H.-J."/>
            <person name="Ramirez L."/>
            <person name="Alfaro M."/>
            <person name="Sun H."/>
            <person name="Tritt A."/>
            <person name="Yoshinaga Y."/>
            <person name="Zwiers L.-H."/>
            <person name="Turgeon B.G."/>
            <person name="Goodwin S.B."/>
            <person name="Spatafora J.W."/>
            <person name="Crous P.W."/>
            <person name="Grigoriev I.V."/>
        </authorList>
    </citation>
    <scope>NUCLEOTIDE SEQUENCE</scope>
    <source>
        <strain evidence="1">CBS 394.84</strain>
    </source>
</reference>
<dbReference type="GeneID" id="63844416"/>
<accession>A0A9P4G8M2</accession>
<dbReference type="RefSeq" id="XP_040783630.1">
    <property type="nucleotide sequence ID" value="XM_040927164.1"/>
</dbReference>
<dbReference type="Proteomes" id="UP000800039">
    <property type="component" value="Unassembled WGS sequence"/>
</dbReference>